<dbReference type="Gramene" id="OE9A113636T2">
    <property type="protein sequence ID" value="OE9A113636C2"/>
    <property type="gene ID" value="OE9A113636"/>
</dbReference>
<dbReference type="EMBL" id="CACTIH010009191">
    <property type="protein sequence ID" value="CAA3027161.1"/>
    <property type="molecule type" value="Genomic_DNA"/>
</dbReference>
<dbReference type="InterPro" id="IPR000504">
    <property type="entry name" value="RRM_dom"/>
</dbReference>
<accession>A0A8S0VA80</accession>
<dbReference type="Gramene" id="OE9A113636T1">
    <property type="protein sequence ID" value="OE9A113636C1"/>
    <property type="gene ID" value="OE9A113636"/>
</dbReference>
<feature type="domain" description="RRM" evidence="5">
    <location>
        <begin position="106"/>
        <end position="183"/>
    </location>
</feature>
<dbReference type="SMART" id="SM00360">
    <property type="entry name" value="RRM"/>
    <property type="match status" value="2"/>
</dbReference>
<dbReference type="Gramene" id="OE9A113636T5">
    <property type="protein sequence ID" value="OE9A113636C5"/>
    <property type="gene ID" value="OE9A113636"/>
</dbReference>
<dbReference type="CDD" id="cd12330">
    <property type="entry name" value="RRM2_Hrp1p"/>
    <property type="match status" value="1"/>
</dbReference>
<dbReference type="Gramene" id="OE9A113636T3">
    <property type="protein sequence ID" value="OE9A113636C3"/>
    <property type="gene ID" value="OE9A113636"/>
</dbReference>
<evidence type="ECO:0000259" key="5">
    <source>
        <dbReference type="PROSITE" id="PS50102"/>
    </source>
</evidence>
<evidence type="ECO:0000313" key="6">
    <source>
        <dbReference type="EMBL" id="CAA3027161.1"/>
    </source>
</evidence>
<reference evidence="6 7" key="1">
    <citation type="submission" date="2019-12" db="EMBL/GenBank/DDBJ databases">
        <authorList>
            <person name="Alioto T."/>
            <person name="Alioto T."/>
            <person name="Gomez Garrido J."/>
        </authorList>
    </citation>
    <scope>NUCLEOTIDE SEQUENCE [LARGE SCALE GENOMIC DNA]</scope>
</reference>
<dbReference type="Pfam" id="PF00076">
    <property type="entry name" value="RRM_1"/>
    <property type="match status" value="2"/>
</dbReference>
<name>A0A8S0VA80_OLEEU</name>
<sequence>MEMNPGKVFIGGISWETNEERLRNYFQTFGEVVEALIMKDRNTGRARGFGFVVFADTSVAEIVVRERHTIDGRTVEAKKAVPRDDHQNINRNNGSVQGSHGPARTKKIFVGGLASTVTESDFKRYFEQFGTITDVVVMYDHNTQRPRGFGFITYDSEEAVDKVLFKTFHELNGKMVEVKRAVPKELSPGPTRSPLTGYNHGLNRASSFLDSITQGYNSISLGGYGMRMDGRFSPMSVTRSGYLPYSPSNYSTGLSLDLGLSSNYGMTGEPGLGYGRIMNSYYRGNQSRYGNLIGYNMGDGGNGSLLDSINPNMWGNESLNFGTNSMISETFVGSRSRNTGIVGGLGSIGGTWGSSPISAQGGGNGSLSSGDFGNYSSRQNSFGGRGGYNRNTEDNVITSAYSAANEAQDDGFGNLYGANTSYGDLAWRSLSPELEGSASFGYGLSTAAADVTPKNSVGYVGSGYSVTTRSNRGIAA</sequence>
<protein>
    <submittedName>
        <fullName evidence="6">Heterogeneous nuclear ribonucleo 1-like</fullName>
    </submittedName>
</protein>
<dbReference type="OrthoDB" id="1875751at2759"/>
<organism evidence="6 7">
    <name type="scientific">Olea europaea subsp. europaea</name>
    <dbReference type="NCBI Taxonomy" id="158383"/>
    <lineage>
        <taxon>Eukaryota</taxon>
        <taxon>Viridiplantae</taxon>
        <taxon>Streptophyta</taxon>
        <taxon>Embryophyta</taxon>
        <taxon>Tracheophyta</taxon>
        <taxon>Spermatophyta</taxon>
        <taxon>Magnoliopsida</taxon>
        <taxon>eudicotyledons</taxon>
        <taxon>Gunneridae</taxon>
        <taxon>Pentapetalae</taxon>
        <taxon>asterids</taxon>
        <taxon>lamiids</taxon>
        <taxon>Lamiales</taxon>
        <taxon>Oleaceae</taxon>
        <taxon>Oleeae</taxon>
        <taxon>Olea</taxon>
    </lineage>
</organism>
<dbReference type="AlphaFoldDB" id="A0A8S0VA80"/>
<keyword evidence="1" id="KW-0677">Repeat</keyword>
<keyword evidence="7" id="KW-1185">Reference proteome</keyword>
<dbReference type="Gramene" id="OE9A113636T6">
    <property type="protein sequence ID" value="OE9A113636C6"/>
    <property type="gene ID" value="OE9A113636"/>
</dbReference>
<dbReference type="FunFam" id="3.30.70.330:FF:000102">
    <property type="entry name" value="Heterogeneous nuclear ribonucleoprotein 1"/>
    <property type="match status" value="1"/>
</dbReference>
<evidence type="ECO:0000313" key="7">
    <source>
        <dbReference type="Proteomes" id="UP000594638"/>
    </source>
</evidence>
<dbReference type="SUPFAM" id="SSF54928">
    <property type="entry name" value="RNA-binding domain, RBD"/>
    <property type="match status" value="2"/>
</dbReference>
<dbReference type="InterPro" id="IPR012677">
    <property type="entry name" value="Nucleotide-bd_a/b_plait_sf"/>
</dbReference>
<evidence type="ECO:0000256" key="2">
    <source>
        <dbReference type="ARBA" id="ARBA00022884"/>
    </source>
</evidence>
<evidence type="ECO:0000256" key="4">
    <source>
        <dbReference type="SAM" id="MobiDB-lite"/>
    </source>
</evidence>
<dbReference type="InterPro" id="IPR035979">
    <property type="entry name" value="RBD_domain_sf"/>
</dbReference>
<dbReference type="Gramene" id="OE9A113636T4">
    <property type="protein sequence ID" value="OE9A113636C4"/>
    <property type="gene ID" value="OE9A113636"/>
</dbReference>
<proteinExistence type="predicted"/>
<evidence type="ECO:0000256" key="3">
    <source>
        <dbReference type="PROSITE-ProRule" id="PRU00176"/>
    </source>
</evidence>
<dbReference type="Gene3D" id="3.30.70.330">
    <property type="match status" value="2"/>
</dbReference>
<dbReference type="GO" id="GO:0003729">
    <property type="term" value="F:mRNA binding"/>
    <property type="evidence" value="ECO:0007669"/>
    <property type="project" value="TreeGrafter"/>
</dbReference>
<feature type="region of interest" description="Disordered" evidence="4">
    <location>
        <begin position="82"/>
        <end position="103"/>
    </location>
</feature>
<comment type="caution">
    <text evidence="6">The sequence shown here is derived from an EMBL/GenBank/DDBJ whole genome shotgun (WGS) entry which is preliminary data.</text>
</comment>
<dbReference type="CDD" id="cd12325">
    <property type="entry name" value="RRM1_hnRNPA_hnRNPD_like"/>
    <property type="match status" value="1"/>
</dbReference>
<evidence type="ECO:0000256" key="1">
    <source>
        <dbReference type="ARBA" id="ARBA00022737"/>
    </source>
</evidence>
<gene>
    <name evidence="6" type="ORF">OLEA9_A113636</name>
</gene>
<dbReference type="PANTHER" id="PTHR48032">
    <property type="entry name" value="RNA-BINDING PROTEIN MUSASHI HOMOLOG RBP6"/>
    <property type="match status" value="1"/>
</dbReference>
<dbReference type="PROSITE" id="PS50102">
    <property type="entry name" value="RRM"/>
    <property type="match status" value="2"/>
</dbReference>
<dbReference type="GO" id="GO:0006417">
    <property type="term" value="P:regulation of translation"/>
    <property type="evidence" value="ECO:0007669"/>
    <property type="project" value="TreeGrafter"/>
</dbReference>
<dbReference type="PANTHER" id="PTHR48032:SF1">
    <property type="entry name" value="RNA-BINDING (RRM_RBD_RNP MOTIFS) FAMILY PROTEIN"/>
    <property type="match status" value="1"/>
</dbReference>
<dbReference type="FunFam" id="3.30.70.330:FF:000051">
    <property type="entry name" value="Heterogeneous nuclear ribonucleoprotein 1"/>
    <property type="match status" value="1"/>
</dbReference>
<keyword evidence="2 3" id="KW-0694">RNA-binding</keyword>
<dbReference type="Proteomes" id="UP000594638">
    <property type="component" value="Unassembled WGS sequence"/>
</dbReference>
<feature type="domain" description="RRM" evidence="5">
    <location>
        <begin position="6"/>
        <end position="82"/>
    </location>
</feature>
<feature type="compositionally biased region" description="Polar residues" evidence="4">
    <location>
        <begin position="89"/>
        <end position="98"/>
    </location>
</feature>